<evidence type="ECO:0000256" key="1">
    <source>
        <dbReference type="ARBA" id="ARBA00022448"/>
    </source>
</evidence>
<dbReference type="AlphaFoldDB" id="A0A6M7UDS9"/>
<dbReference type="GO" id="GO:0015417">
    <property type="term" value="F:ABC-type polyamine transporter activity"/>
    <property type="evidence" value="ECO:0007669"/>
    <property type="project" value="UniProtKB-EC"/>
</dbReference>
<dbReference type="RefSeq" id="WP_064991085.1">
    <property type="nucleotide sequence ID" value="NZ_CP033361.1"/>
</dbReference>
<dbReference type="InterPro" id="IPR050093">
    <property type="entry name" value="ABC_SmlMolc_Importer"/>
</dbReference>
<dbReference type="PANTHER" id="PTHR42781">
    <property type="entry name" value="SPERMIDINE/PUTRESCINE IMPORT ATP-BINDING PROTEIN POTA"/>
    <property type="match status" value="1"/>
</dbReference>
<dbReference type="SUPFAM" id="SSF52540">
    <property type="entry name" value="P-loop containing nucleoside triphosphate hydrolases"/>
    <property type="match status" value="1"/>
</dbReference>
<comment type="subunit">
    <text evidence="7">The complex is composed of two ATP-binding proteins (PotA), two transmembrane proteins (PotB and PotC) and a solute-binding protein (PotD).</text>
</comment>
<evidence type="ECO:0000256" key="2">
    <source>
        <dbReference type="ARBA" id="ARBA00022475"/>
    </source>
</evidence>
<evidence type="ECO:0000256" key="5">
    <source>
        <dbReference type="ARBA" id="ARBA00022967"/>
    </source>
</evidence>
<dbReference type="PROSITE" id="PS00211">
    <property type="entry name" value="ABC_TRANSPORTER_1"/>
    <property type="match status" value="1"/>
</dbReference>
<evidence type="ECO:0000313" key="10">
    <source>
        <dbReference type="Proteomes" id="UP000503339"/>
    </source>
</evidence>
<comment type="function">
    <text evidence="7">Part of the ABC transporter complex PotABCD involved in spermidine/putrescine import. Responsible for energy coupling to the transport system.</text>
</comment>
<dbReference type="PROSITE" id="PS50893">
    <property type="entry name" value="ABC_TRANSPORTER_2"/>
    <property type="match status" value="1"/>
</dbReference>
<feature type="domain" description="ABC transporter" evidence="8">
    <location>
        <begin position="8"/>
        <end position="238"/>
    </location>
</feature>
<evidence type="ECO:0000256" key="7">
    <source>
        <dbReference type="RuleBase" id="RU364083"/>
    </source>
</evidence>
<keyword evidence="6 7" id="KW-0472">Membrane</keyword>
<dbReference type="InterPro" id="IPR027417">
    <property type="entry name" value="P-loop_NTPase"/>
</dbReference>
<dbReference type="PANTHER" id="PTHR42781:SF4">
    <property type="entry name" value="SPERMIDINE_PUTRESCINE IMPORT ATP-BINDING PROTEIN POTA"/>
    <property type="match status" value="1"/>
</dbReference>
<comment type="catalytic activity">
    <reaction evidence="7">
        <text>ATP + H2O + polyamine-[polyamine-binding protein]Side 1 = ADP + phosphate + polyamineSide 2 + [polyamine-binding protein]Side 1.</text>
        <dbReference type="EC" id="7.6.2.11"/>
    </reaction>
</comment>
<keyword evidence="5 7" id="KW-1278">Translocase</keyword>
<keyword evidence="2 7" id="KW-1003">Cell membrane</keyword>
<keyword evidence="3 7" id="KW-0547">Nucleotide-binding</keyword>
<dbReference type="SMART" id="SM00382">
    <property type="entry name" value="AAA"/>
    <property type="match status" value="1"/>
</dbReference>
<dbReference type="InterPro" id="IPR008995">
    <property type="entry name" value="Mo/tungstate-bd_C_term_dom"/>
</dbReference>
<comment type="similarity">
    <text evidence="7">Belongs to the ABC transporter superfamily. Spermidine/putrescine importer (TC 3.A.1.11.1) family.</text>
</comment>
<evidence type="ECO:0000256" key="4">
    <source>
        <dbReference type="ARBA" id="ARBA00022840"/>
    </source>
</evidence>
<evidence type="ECO:0000313" key="9">
    <source>
        <dbReference type="EMBL" id="QKC75082.1"/>
    </source>
</evidence>
<dbReference type="FunFam" id="3.40.50.300:FF:000133">
    <property type="entry name" value="Spermidine/putrescine import ATP-binding protein PotA"/>
    <property type="match status" value="1"/>
</dbReference>
<dbReference type="GO" id="GO:0005524">
    <property type="term" value="F:ATP binding"/>
    <property type="evidence" value="ECO:0007669"/>
    <property type="project" value="UniProtKB-KW"/>
</dbReference>
<dbReference type="InterPro" id="IPR003593">
    <property type="entry name" value="AAA+_ATPase"/>
</dbReference>
<proteinExistence type="inferred from homology"/>
<accession>A0A6M7UDS9</accession>
<dbReference type="KEGG" id="merd:EB233_05590"/>
<dbReference type="Pfam" id="PF00005">
    <property type="entry name" value="ABC_tran"/>
    <property type="match status" value="1"/>
</dbReference>
<dbReference type="Pfam" id="PF08402">
    <property type="entry name" value="TOBE_2"/>
    <property type="match status" value="1"/>
</dbReference>
<dbReference type="NCBIfam" id="TIGR01187">
    <property type="entry name" value="potA"/>
    <property type="match status" value="1"/>
</dbReference>
<dbReference type="Proteomes" id="UP000503339">
    <property type="component" value="Chromosome"/>
</dbReference>
<dbReference type="EMBL" id="CP033361">
    <property type="protein sequence ID" value="QKC75082.1"/>
    <property type="molecule type" value="Genomic_DNA"/>
</dbReference>
<sequence>MSEPRTLLAIDQVSKNFGRVTAVDAISLDIRENEFFALLGPSGCGKTTLLRMLAGFETPTDGRILLDGKDIARTPPNKRPVNLMFQSYALFPHMSVRANVSYGLEMECLPAKEIRSRVDAILATTELVAFADRKPEQLSGGQKQRVALARALVKRPRLLLLDEPLGALDKKLRGAMQLELKRLQHEVGITFVIVTHDQEESLVMADRMAVLKDGRLLQCDTPHAIYEHPADRFVADFIGVMNFIPGKGSADGVMAANGALIAGKVPAALTSGAPAVASVRPERIRLFPSDETANRTTGIVEALAYQGLDLQLHISTALSPKPFLVRVTADAADRRPVAAGNQVELGWDAADVRIFAD</sequence>
<dbReference type="InterPro" id="IPR012340">
    <property type="entry name" value="NA-bd_OB-fold"/>
</dbReference>
<reference evidence="9 10" key="1">
    <citation type="submission" date="2018-10" db="EMBL/GenBank/DDBJ databases">
        <authorList>
            <person name="Perry B.J."/>
            <person name="Sullivan J.T."/>
            <person name="Murphy R.J.T."/>
            <person name="Ramsay J.P."/>
            <person name="Ronson C.W."/>
        </authorList>
    </citation>
    <scope>NUCLEOTIDE SEQUENCE [LARGE SCALE GENOMIC DNA]</scope>
    <source>
        <strain evidence="9 10">NZP2014</strain>
    </source>
</reference>
<evidence type="ECO:0000256" key="6">
    <source>
        <dbReference type="ARBA" id="ARBA00023136"/>
    </source>
</evidence>
<protein>
    <recommendedName>
        <fullName evidence="7">Spermidine/putrescine import ATP-binding protein PotA</fullName>
        <ecNumber evidence="7">7.6.2.11</ecNumber>
    </recommendedName>
</protein>
<keyword evidence="4 7" id="KW-0067">ATP-binding</keyword>
<evidence type="ECO:0000256" key="3">
    <source>
        <dbReference type="ARBA" id="ARBA00022741"/>
    </source>
</evidence>
<gene>
    <name evidence="7" type="primary">potA</name>
    <name evidence="9" type="ORF">EB233_05590</name>
</gene>
<dbReference type="GO" id="GO:0043190">
    <property type="term" value="C:ATP-binding cassette (ABC) transporter complex"/>
    <property type="evidence" value="ECO:0007669"/>
    <property type="project" value="InterPro"/>
</dbReference>
<dbReference type="SUPFAM" id="SSF50331">
    <property type="entry name" value="MOP-like"/>
    <property type="match status" value="1"/>
</dbReference>
<dbReference type="InterPro" id="IPR013611">
    <property type="entry name" value="Transp-assoc_OB_typ2"/>
</dbReference>
<dbReference type="InterPro" id="IPR017871">
    <property type="entry name" value="ABC_transporter-like_CS"/>
</dbReference>
<keyword evidence="1 7" id="KW-0813">Transport</keyword>
<organism evidence="9 10">
    <name type="scientific">Mesorhizobium erdmanii</name>
    <dbReference type="NCBI Taxonomy" id="1777866"/>
    <lineage>
        <taxon>Bacteria</taxon>
        <taxon>Pseudomonadati</taxon>
        <taxon>Pseudomonadota</taxon>
        <taxon>Alphaproteobacteria</taxon>
        <taxon>Hyphomicrobiales</taxon>
        <taxon>Phyllobacteriaceae</taxon>
        <taxon>Mesorhizobium</taxon>
    </lineage>
</organism>
<keyword evidence="10" id="KW-1185">Reference proteome</keyword>
<dbReference type="EC" id="7.6.2.11" evidence="7"/>
<dbReference type="GO" id="GO:0015847">
    <property type="term" value="P:putrescine transport"/>
    <property type="evidence" value="ECO:0007669"/>
    <property type="project" value="UniProtKB-ARBA"/>
</dbReference>
<dbReference type="Gene3D" id="2.40.50.140">
    <property type="entry name" value="Nucleic acid-binding proteins"/>
    <property type="match status" value="1"/>
</dbReference>
<name>A0A6M7UDS9_9HYPH</name>
<dbReference type="GO" id="GO:0016887">
    <property type="term" value="F:ATP hydrolysis activity"/>
    <property type="evidence" value="ECO:0007669"/>
    <property type="project" value="InterPro"/>
</dbReference>
<dbReference type="InterPro" id="IPR003439">
    <property type="entry name" value="ABC_transporter-like_ATP-bd"/>
</dbReference>
<evidence type="ECO:0000259" key="8">
    <source>
        <dbReference type="PROSITE" id="PS50893"/>
    </source>
</evidence>
<dbReference type="InterPro" id="IPR005893">
    <property type="entry name" value="PotA-like"/>
</dbReference>
<dbReference type="Gene3D" id="2.40.50.100">
    <property type="match status" value="1"/>
</dbReference>
<dbReference type="Gene3D" id="3.40.50.300">
    <property type="entry name" value="P-loop containing nucleotide triphosphate hydrolases"/>
    <property type="match status" value="1"/>
</dbReference>